<protein>
    <recommendedName>
        <fullName evidence="2">Sfi1 spindle body domain-containing protein</fullName>
    </recommendedName>
</protein>
<proteinExistence type="predicted"/>
<dbReference type="EMBL" id="HACM01003841">
    <property type="protein sequence ID" value="CRZ04283.1"/>
    <property type="molecule type" value="Transcribed_RNA"/>
</dbReference>
<accession>A0A0H5QQI2</accession>
<reference evidence="1" key="1">
    <citation type="submission" date="2015-04" db="EMBL/GenBank/DDBJ databases">
        <title>The genome sequence of the plant pathogenic Rhizarian Plasmodiophora brassicae reveals insights in its biotrophic life cycle and the origin of chitin synthesis.</title>
        <authorList>
            <person name="Schwelm A."/>
            <person name="Fogelqvist J."/>
            <person name="Knaust A."/>
            <person name="Julke S."/>
            <person name="Lilja T."/>
            <person name="Dhandapani V."/>
            <person name="Bonilla-Rosso G."/>
            <person name="Karlsson M."/>
            <person name="Shevchenko A."/>
            <person name="Choi S.R."/>
            <person name="Kim H.G."/>
            <person name="Park J.Y."/>
            <person name="Lim Y.P."/>
            <person name="Ludwig-Muller J."/>
            <person name="Dixelius C."/>
        </authorList>
    </citation>
    <scope>NUCLEOTIDE SEQUENCE</scope>
    <source>
        <tissue evidence="1">Potato root galls</tissue>
    </source>
</reference>
<feature type="non-terminal residue" evidence="1">
    <location>
        <position position="143"/>
    </location>
</feature>
<sequence>SLTAPDVTRRSSRNVLRSQIGSLRDDGATLPQSPLQSYFQRWVLWRSQRRSSLQQILLTLIRSGQTHCRNAWFQWKMFVRDDQINEQRRQQEAGHVKNRLGSVLRSLSLTYERRALHHWRQFAIGARRDLQHRLQGVLMDQEQ</sequence>
<feature type="non-terminal residue" evidence="1">
    <location>
        <position position="1"/>
    </location>
</feature>
<name>A0A0H5QQI2_9EUKA</name>
<organism evidence="1">
    <name type="scientific">Spongospora subterranea</name>
    <dbReference type="NCBI Taxonomy" id="70186"/>
    <lineage>
        <taxon>Eukaryota</taxon>
        <taxon>Sar</taxon>
        <taxon>Rhizaria</taxon>
        <taxon>Endomyxa</taxon>
        <taxon>Phytomyxea</taxon>
        <taxon>Plasmodiophorida</taxon>
        <taxon>Plasmodiophoridae</taxon>
        <taxon>Spongospora</taxon>
    </lineage>
</organism>
<evidence type="ECO:0008006" key="2">
    <source>
        <dbReference type="Google" id="ProtNLM"/>
    </source>
</evidence>
<evidence type="ECO:0000313" key="1">
    <source>
        <dbReference type="EMBL" id="CRZ04283.1"/>
    </source>
</evidence>
<dbReference type="AlphaFoldDB" id="A0A0H5QQI2"/>